<dbReference type="EMBL" id="JAEPRD010000316">
    <property type="protein sequence ID" value="KAG2192112.1"/>
    <property type="molecule type" value="Genomic_DNA"/>
</dbReference>
<organism evidence="1 2">
    <name type="scientific">Mucor saturninus</name>
    <dbReference type="NCBI Taxonomy" id="64648"/>
    <lineage>
        <taxon>Eukaryota</taxon>
        <taxon>Fungi</taxon>
        <taxon>Fungi incertae sedis</taxon>
        <taxon>Mucoromycota</taxon>
        <taxon>Mucoromycotina</taxon>
        <taxon>Mucoromycetes</taxon>
        <taxon>Mucorales</taxon>
        <taxon>Mucorineae</taxon>
        <taxon>Mucoraceae</taxon>
        <taxon>Mucor</taxon>
    </lineage>
</organism>
<evidence type="ECO:0008006" key="3">
    <source>
        <dbReference type="Google" id="ProtNLM"/>
    </source>
</evidence>
<gene>
    <name evidence="1" type="ORF">INT47_012404</name>
</gene>
<comment type="caution">
    <text evidence="1">The sequence shown here is derived from an EMBL/GenBank/DDBJ whole genome shotgun (WGS) entry which is preliminary data.</text>
</comment>
<dbReference type="Proteomes" id="UP000603453">
    <property type="component" value="Unassembled WGS sequence"/>
</dbReference>
<evidence type="ECO:0000313" key="1">
    <source>
        <dbReference type="EMBL" id="KAG2192112.1"/>
    </source>
</evidence>
<dbReference type="AlphaFoldDB" id="A0A8H7US50"/>
<sequence length="505" mass="55982">LPPRSRNFARHIQGPPLLFNLAFEPLLRSILGCSGLSGVSLGGGAASSAVCPLVLSVWIDTPNFSDRDFISQSVVIPPSPVKLLSSAEDLEVFLTGPGEWPVSKSLLDCYGLASNAKVNLSKTVLVSLSGVGHTEWVDIAQSEGLEWHDSGSRNLSLRGSGLVANSLILSRLWHILRVVSVPAKWLDSVQALVRGYLLPFWPRPSMSTMYVPRKFGGVSLVDNQTTDNLRNTGVVNASKVKEVRRALYPSDGWFAATGFLPTALLNQTNSDVLLPTWLPALYHWTIPQGCGYMVIVSGICPGDLRWYWHPDPAKLEIRAVIPQVVSTRFLLRPSLWQLFWSLDMTSEAFTPWWRLIQDCIGYRAKLHRRSPTKYPCASCPICLVSSSKDLFHFVAGCFDKWPYLVYVISLLGIGNIFETEFDVWSGLVSLCDRKQKPLSADMLTIIGSGFATLWKYHWRCVIKGDLWSSQAALTMFQQDHLSLIADNLSSQSPLLVNYSLVMPSG</sequence>
<reference evidence="1" key="1">
    <citation type="submission" date="2020-12" db="EMBL/GenBank/DDBJ databases">
        <title>Metabolic potential, ecology and presence of endohyphal bacteria is reflected in genomic diversity of Mucoromycotina.</title>
        <authorList>
            <person name="Muszewska A."/>
            <person name="Okrasinska A."/>
            <person name="Steczkiewicz K."/>
            <person name="Drgas O."/>
            <person name="Orlowska M."/>
            <person name="Perlinska-Lenart U."/>
            <person name="Aleksandrzak-Piekarczyk T."/>
            <person name="Szatraj K."/>
            <person name="Zielenkiewicz U."/>
            <person name="Pilsyk S."/>
            <person name="Malc E."/>
            <person name="Mieczkowski P."/>
            <person name="Kruszewska J.S."/>
            <person name="Biernat P."/>
            <person name="Pawlowska J."/>
        </authorList>
    </citation>
    <scope>NUCLEOTIDE SEQUENCE</scope>
    <source>
        <strain evidence="1">WA0000017839</strain>
    </source>
</reference>
<dbReference type="OrthoDB" id="2417874at2759"/>
<proteinExistence type="predicted"/>
<accession>A0A8H7US50</accession>
<keyword evidence="2" id="KW-1185">Reference proteome</keyword>
<protein>
    <recommendedName>
        <fullName evidence="3">Reverse transcriptase zinc-binding domain-containing protein</fullName>
    </recommendedName>
</protein>
<name>A0A8H7US50_9FUNG</name>
<evidence type="ECO:0000313" key="2">
    <source>
        <dbReference type="Proteomes" id="UP000603453"/>
    </source>
</evidence>
<feature type="non-terminal residue" evidence="1">
    <location>
        <position position="1"/>
    </location>
</feature>